<dbReference type="AlphaFoldDB" id="A0A2P8F9W2"/>
<dbReference type="Gene3D" id="3.30.70.100">
    <property type="match status" value="1"/>
</dbReference>
<protein>
    <recommendedName>
        <fullName evidence="3">Antibiotic biosynthesis monooxygenase</fullName>
    </recommendedName>
</protein>
<keyword evidence="2" id="KW-1185">Reference proteome</keyword>
<accession>A0A2P8F9W2</accession>
<dbReference type="Proteomes" id="UP000240418">
    <property type="component" value="Unassembled WGS sequence"/>
</dbReference>
<name>A0A2P8F9W2_9RHOB</name>
<dbReference type="EMBL" id="PYGJ01000010">
    <property type="protein sequence ID" value="PSL18485.1"/>
    <property type="molecule type" value="Genomic_DNA"/>
</dbReference>
<proteinExistence type="predicted"/>
<comment type="caution">
    <text evidence="1">The sequence shown here is derived from an EMBL/GenBank/DDBJ whole genome shotgun (WGS) entry which is preliminary data.</text>
</comment>
<dbReference type="SUPFAM" id="SSF54909">
    <property type="entry name" value="Dimeric alpha+beta barrel"/>
    <property type="match status" value="1"/>
</dbReference>
<reference evidence="1 2" key="1">
    <citation type="submission" date="2018-03" db="EMBL/GenBank/DDBJ databases">
        <title>Genomic Encyclopedia of Archaeal and Bacterial Type Strains, Phase II (KMG-II): from individual species to whole genera.</title>
        <authorList>
            <person name="Goeker M."/>
        </authorList>
    </citation>
    <scope>NUCLEOTIDE SEQUENCE [LARGE SCALE GENOMIC DNA]</scope>
    <source>
        <strain evidence="1 2">DSM 100673</strain>
    </source>
</reference>
<organism evidence="1 2">
    <name type="scientific">Shimia abyssi</name>
    <dbReference type="NCBI Taxonomy" id="1662395"/>
    <lineage>
        <taxon>Bacteria</taxon>
        <taxon>Pseudomonadati</taxon>
        <taxon>Pseudomonadota</taxon>
        <taxon>Alphaproteobacteria</taxon>
        <taxon>Rhodobacterales</taxon>
        <taxon>Roseobacteraceae</taxon>
    </lineage>
</organism>
<evidence type="ECO:0000313" key="2">
    <source>
        <dbReference type="Proteomes" id="UP000240418"/>
    </source>
</evidence>
<dbReference type="InterPro" id="IPR011008">
    <property type="entry name" value="Dimeric_a/b-barrel"/>
</dbReference>
<evidence type="ECO:0008006" key="3">
    <source>
        <dbReference type="Google" id="ProtNLM"/>
    </source>
</evidence>
<gene>
    <name evidence="1" type="ORF">CLV88_11064</name>
</gene>
<dbReference type="RefSeq" id="WP_423827738.1">
    <property type="nucleotide sequence ID" value="NZ_PYGJ01000010.1"/>
</dbReference>
<sequence>MGLTILVRITAVPGKEELLEIEMKKLINITRAEPGCTN</sequence>
<evidence type="ECO:0000313" key="1">
    <source>
        <dbReference type="EMBL" id="PSL18485.1"/>
    </source>
</evidence>